<evidence type="ECO:0000313" key="3">
    <source>
        <dbReference type="Proteomes" id="UP000815698"/>
    </source>
</evidence>
<dbReference type="Gene3D" id="3.40.50.150">
    <property type="entry name" value="Vaccinia Virus protein VP39"/>
    <property type="match status" value="1"/>
</dbReference>
<name>A0ABN5DM33_9MICO</name>
<proteinExistence type="predicted"/>
<dbReference type="EMBL" id="CP023482">
    <property type="protein sequence ID" value="ATH96180.1"/>
    <property type="molecule type" value="Genomic_DNA"/>
</dbReference>
<keyword evidence="1" id="KW-0620">Polyamine biosynthesis</keyword>
<dbReference type="CDD" id="cd02440">
    <property type="entry name" value="AdoMet_MTases"/>
    <property type="match status" value="1"/>
</dbReference>
<accession>A0ABN5DM33</accession>
<evidence type="ECO:0000313" key="2">
    <source>
        <dbReference type="EMBL" id="ATH96180.1"/>
    </source>
</evidence>
<dbReference type="SUPFAM" id="SSF53335">
    <property type="entry name" value="S-adenosyl-L-methionine-dependent methyltransferases"/>
    <property type="match status" value="1"/>
</dbReference>
<evidence type="ECO:0008006" key="4">
    <source>
        <dbReference type="Google" id="ProtNLM"/>
    </source>
</evidence>
<protein>
    <recommendedName>
        <fullName evidence="4">Spermidine synthase</fullName>
    </recommendedName>
</protein>
<dbReference type="Pfam" id="PF01564">
    <property type="entry name" value="Spermine_synth"/>
    <property type="match status" value="1"/>
</dbReference>
<evidence type="ECO:0000256" key="1">
    <source>
        <dbReference type="ARBA" id="ARBA00023115"/>
    </source>
</evidence>
<dbReference type="RefSeq" id="WP_096882645.1">
    <property type="nucleotide sequence ID" value="NZ_CP023482.1"/>
</dbReference>
<dbReference type="InterPro" id="IPR029063">
    <property type="entry name" value="SAM-dependent_MTases_sf"/>
</dbReference>
<gene>
    <name evidence="2" type="ORF">COP05_03020</name>
</gene>
<dbReference type="Proteomes" id="UP000815698">
    <property type="component" value="Chromosome"/>
</dbReference>
<dbReference type="NCBIfam" id="NF037959">
    <property type="entry name" value="MFS_SpdSyn"/>
    <property type="match status" value="1"/>
</dbReference>
<sequence>MARNRRSNRLPLHLPFFEDIPTSHSVVRLEPETDGSYTVIIDGMESSHIHPDPEHLVFEYMRWIALIMTTTYPRETALNIAHLGGGAASLPRALAHHFPASRNSVIELDAKLINLVREWVDLPPSPRVAIREGDAFAVLPTLRTARFDVVIRDVFSNSRTPVAMRSLEAAREQRRILNDDGIFLANIAMDRDQRELADEIVTLREVFGEIELIAEPSAIKKRRRSNCIAVYAPGGLSDDARRAIRTDAVTVRTLDKKTVDKLASGGSVVELGGDANAATVGQ</sequence>
<dbReference type="PANTHER" id="PTHR43317">
    <property type="entry name" value="THERMOSPERMINE SYNTHASE ACAULIS5"/>
    <property type="match status" value="1"/>
</dbReference>
<dbReference type="PANTHER" id="PTHR43317:SF1">
    <property type="entry name" value="THERMOSPERMINE SYNTHASE ACAULIS5"/>
    <property type="match status" value="1"/>
</dbReference>
<keyword evidence="3" id="KW-1185">Reference proteome</keyword>
<organism evidence="2 3">
    <name type="scientific">Dermabacter jinjuensis</name>
    <dbReference type="NCBI Taxonomy" id="1667168"/>
    <lineage>
        <taxon>Bacteria</taxon>
        <taxon>Bacillati</taxon>
        <taxon>Actinomycetota</taxon>
        <taxon>Actinomycetes</taxon>
        <taxon>Micrococcales</taxon>
        <taxon>Dermabacteraceae</taxon>
        <taxon>Dermabacter</taxon>
    </lineage>
</organism>
<reference evidence="2 3" key="1">
    <citation type="journal article" date="2016" name="Int. J. Syst. Evol. Microbiol.">
        <title>Dermabacter jinjuensis sp. nov., a novel species of the genus Dermabacter isolated from a clinical specimen.</title>
        <authorList>
            <person name="Park Y.K."/>
            <person name="Lee K.M."/>
            <person name="Lee W.K."/>
            <person name="Cho M.J."/>
            <person name="Lee H.S."/>
            <person name="Cho Y.G."/>
            <person name="Lee Y.C."/>
            <person name="Lee W.K."/>
            <person name="Seong W.K."/>
            <person name="Hwang K.J."/>
        </authorList>
    </citation>
    <scope>NUCLEOTIDE SEQUENCE [LARGE SCALE GENOMIC DNA]</scope>
    <source>
        <strain evidence="2 3">32T</strain>
    </source>
</reference>